<feature type="domain" description="Glycoside hydrolase family 5" evidence="5">
    <location>
        <begin position="247"/>
        <end position="330"/>
    </location>
</feature>
<dbReference type="Pfam" id="PF26410">
    <property type="entry name" value="GH5_mannosidase"/>
    <property type="match status" value="1"/>
</dbReference>
<dbReference type="SUPFAM" id="SSF51445">
    <property type="entry name" value="(Trans)glycosidases"/>
    <property type="match status" value="1"/>
</dbReference>
<dbReference type="GO" id="GO:0004553">
    <property type="term" value="F:hydrolase activity, hydrolyzing O-glycosyl compounds"/>
    <property type="evidence" value="ECO:0007669"/>
    <property type="project" value="InterPro"/>
</dbReference>
<evidence type="ECO:0000256" key="1">
    <source>
        <dbReference type="ARBA" id="ARBA00001678"/>
    </source>
</evidence>
<dbReference type="InterPro" id="IPR001547">
    <property type="entry name" value="Glyco_hydro_5"/>
</dbReference>
<dbReference type="Gene3D" id="2.60.40.10">
    <property type="entry name" value="Immunoglobulins"/>
    <property type="match status" value="1"/>
</dbReference>
<dbReference type="PANTHER" id="PTHR31451">
    <property type="match status" value="1"/>
</dbReference>
<accession>A0A7V3N5N8</accession>
<dbReference type="Gene3D" id="3.20.20.80">
    <property type="entry name" value="Glycosidases"/>
    <property type="match status" value="1"/>
</dbReference>
<dbReference type="SUPFAM" id="SSF49265">
    <property type="entry name" value="Fibronectin type III"/>
    <property type="match status" value="1"/>
</dbReference>
<dbReference type="EC" id="3.2.1.78" evidence="2"/>
<evidence type="ECO:0000256" key="2">
    <source>
        <dbReference type="ARBA" id="ARBA00012706"/>
    </source>
</evidence>
<dbReference type="InterPro" id="IPR013783">
    <property type="entry name" value="Ig-like_fold"/>
</dbReference>
<proteinExistence type="predicted"/>
<dbReference type="InterPro" id="IPR036116">
    <property type="entry name" value="FN3_sf"/>
</dbReference>
<protein>
    <recommendedName>
        <fullName evidence="2">mannan endo-1,4-beta-mannosidase</fullName>
        <ecNumber evidence="2">3.2.1.78</ecNumber>
    </recommendedName>
</protein>
<dbReference type="CDD" id="cd00063">
    <property type="entry name" value="FN3"/>
    <property type="match status" value="1"/>
</dbReference>
<name>A0A7V3N5N8_UNCC3</name>
<evidence type="ECO:0000256" key="4">
    <source>
        <dbReference type="ARBA" id="ARBA00023295"/>
    </source>
</evidence>
<evidence type="ECO:0000313" key="6">
    <source>
        <dbReference type="EMBL" id="HFZ08550.1"/>
    </source>
</evidence>
<comment type="caution">
    <text evidence="6">The sequence shown here is derived from an EMBL/GenBank/DDBJ whole genome shotgun (WGS) entry which is preliminary data.</text>
</comment>
<dbReference type="EMBL" id="DTGG01000011">
    <property type="protein sequence ID" value="HFZ08550.1"/>
    <property type="molecule type" value="Genomic_DNA"/>
</dbReference>
<dbReference type="InterPro" id="IPR003961">
    <property type="entry name" value="FN3_dom"/>
</dbReference>
<keyword evidence="3" id="KW-0378">Hydrolase</keyword>
<gene>
    <name evidence="6" type="ORF">ENV41_00250</name>
</gene>
<dbReference type="AlphaFoldDB" id="A0A7V3N5N8"/>
<dbReference type="InterPro" id="IPR017853">
    <property type="entry name" value="GH"/>
</dbReference>
<evidence type="ECO:0000256" key="3">
    <source>
        <dbReference type="ARBA" id="ARBA00022801"/>
    </source>
</evidence>
<reference evidence="6" key="1">
    <citation type="journal article" date="2020" name="mSystems">
        <title>Genome- and Community-Level Interaction Insights into Carbon Utilization and Element Cycling Functions of Hydrothermarchaeota in Hydrothermal Sediment.</title>
        <authorList>
            <person name="Zhou Z."/>
            <person name="Liu Y."/>
            <person name="Xu W."/>
            <person name="Pan J."/>
            <person name="Luo Z.H."/>
            <person name="Li M."/>
        </authorList>
    </citation>
    <scope>NUCLEOTIDE SEQUENCE [LARGE SCALE GENOMIC DNA]</scope>
    <source>
        <strain evidence="6">SpSt-757</strain>
    </source>
</reference>
<dbReference type="InterPro" id="IPR045053">
    <property type="entry name" value="MAN-like"/>
</dbReference>
<keyword evidence="4" id="KW-0326">Glycosidase</keyword>
<evidence type="ECO:0000259" key="5">
    <source>
        <dbReference type="Pfam" id="PF26410"/>
    </source>
</evidence>
<organism evidence="6">
    <name type="scientific">candidate division CPR3 bacterium</name>
    <dbReference type="NCBI Taxonomy" id="2268181"/>
    <lineage>
        <taxon>Bacteria</taxon>
        <taxon>Bacteria division CPR3</taxon>
    </lineage>
</organism>
<sequence>MTILSSLAPQILPSSKKALKFIPPIKLILFAFLASCTSGGGNGSRIADTNPPSIPTNLNVVATSSTQINISWSASIDDVEVRGYKIYRSGFFLKEVKTTNTFDISNNSPHKCCYTVSAYDSSGNESSQSEKICIDDPILKPYKYMGAFVPGWHWGQGQGFWSEAIDDDLIRSAKNNTISVFHLMLPPFENPLGIYNEAELIKLDHFLDSAAKNNAYVMISFIHAYGITLNQNDPYYHPAGIEGIMNDEILAKAFKNRIKFIINRKNAINGKLYKDDPTILAWIICDEPISAPFNYFGRPPDVTVSQFKSWLEDIVTYIKNIDQSHLVTIFIQPALSNLKEGDWLESLNVPSLDFIYGEDADMRILNYFPYLTADEYPLRLFLLKKPVVAMVSFTSGEWDQAKICQDYNFQADLLEKAIKRYFEIGATGVLVFSWGSILYPFTPTYDQCFNYTEQNRMISEVLKITGSNLNQ</sequence>
<comment type="catalytic activity">
    <reaction evidence="1">
        <text>Random hydrolysis of (1-&gt;4)-beta-D-mannosidic linkages in mannans, galactomannans and glucomannans.</text>
        <dbReference type="EC" id="3.2.1.78"/>
    </reaction>
</comment>